<dbReference type="Gene3D" id="3.40.1190.20">
    <property type="match status" value="1"/>
</dbReference>
<dbReference type="EMBL" id="FNTX01000001">
    <property type="protein sequence ID" value="SED94052.1"/>
    <property type="molecule type" value="Genomic_DNA"/>
</dbReference>
<dbReference type="InterPro" id="IPR007666">
    <property type="entry name" value="ADP_PFK/GK"/>
</dbReference>
<evidence type="ECO:0000256" key="5">
    <source>
        <dbReference type="ARBA" id="ARBA00022842"/>
    </source>
</evidence>
<name>A0A1H5ESG5_9MICO</name>
<dbReference type="PANTHER" id="PTHR21208">
    <property type="entry name" value="ADP-DEPENDENT GLUCOKINASE"/>
    <property type="match status" value="1"/>
</dbReference>
<dbReference type="PROSITE" id="PS51255">
    <property type="entry name" value="ADPK"/>
    <property type="match status" value="1"/>
</dbReference>
<sequence length="403" mass="43235">MTPEVLLGFGGNVDVEITWDDAVLTRLAAEHGIAQRELDTEVEITDERSLVISILAFVQAGQGGERFVADGETLGRFPEQFARRWTLGGTGIRAALTLRTLGVPSMVHLVSTNPIIRELLPTDVHRLSSATEDSLHPHLIVQFPRGARVRTERLDVTAPKANRLIYVNDPPNRDLVLSDKIDDVAPHLRVLLVTGLNSMQDPALVEDRLHRIAQVVDAMPDGGVVLFEDAGQHVAALGERVLATMARLADVVSMNEDELFGHLGRTFDLNDATAVGKALREARERIGVRTLVVHTQHWAAAAGPFAHTLVPALRSGVVAAGTRYLVGDGATQAHHEATAQLPVQPSAAEVAAALESETDLVCVPALHLTTDTPTTIGLGDTFIGGLVAALTTDRTALLEGTHR</sequence>
<accession>A0A1H5ESG5</accession>
<protein>
    <submittedName>
        <fullName evidence="7">ADP-dependent phosphofructokinase/glucokinase</fullName>
    </submittedName>
</protein>
<keyword evidence="6" id="KW-0324">Glycolysis</keyword>
<dbReference type="SUPFAM" id="SSF53613">
    <property type="entry name" value="Ribokinase-like"/>
    <property type="match status" value="1"/>
</dbReference>
<dbReference type="GO" id="GO:0046872">
    <property type="term" value="F:metal ion binding"/>
    <property type="evidence" value="ECO:0007669"/>
    <property type="project" value="UniProtKB-KW"/>
</dbReference>
<keyword evidence="4 7" id="KW-0418">Kinase</keyword>
<reference evidence="8" key="1">
    <citation type="submission" date="2016-10" db="EMBL/GenBank/DDBJ databases">
        <authorList>
            <person name="Varghese N."/>
            <person name="Submissions S."/>
        </authorList>
    </citation>
    <scope>NUCLEOTIDE SEQUENCE [LARGE SCALE GENOMIC DNA]</scope>
    <source>
        <strain evidence="8">DSM 21368</strain>
    </source>
</reference>
<dbReference type="PANTHER" id="PTHR21208:SF1">
    <property type="entry name" value="ADP-DEPENDENT GLUCOKINASE"/>
    <property type="match status" value="1"/>
</dbReference>
<dbReference type="InterPro" id="IPR029056">
    <property type="entry name" value="Ribokinase-like"/>
</dbReference>
<evidence type="ECO:0000313" key="8">
    <source>
        <dbReference type="Proteomes" id="UP000199220"/>
    </source>
</evidence>
<dbReference type="GO" id="GO:0016773">
    <property type="term" value="F:phosphotransferase activity, alcohol group as acceptor"/>
    <property type="evidence" value="ECO:0007669"/>
    <property type="project" value="InterPro"/>
</dbReference>
<gene>
    <name evidence="7" type="ORF">SAMN04488554_1116</name>
</gene>
<organism evidence="7 8">
    <name type="scientific">Ruania alba</name>
    <dbReference type="NCBI Taxonomy" id="648782"/>
    <lineage>
        <taxon>Bacteria</taxon>
        <taxon>Bacillati</taxon>
        <taxon>Actinomycetota</taxon>
        <taxon>Actinomycetes</taxon>
        <taxon>Micrococcales</taxon>
        <taxon>Ruaniaceae</taxon>
        <taxon>Ruania</taxon>
    </lineage>
</organism>
<dbReference type="RefSeq" id="WP_089772044.1">
    <property type="nucleotide sequence ID" value="NZ_FNTX01000001.1"/>
</dbReference>
<keyword evidence="3" id="KW-0479">Metal-binding</keyword>
<dbReference type="GO" id="GO:0006096">
    <property type="term" value="P:glycolytic process"/>
    <property type="evidence" value="ECO:0007669"/>
    <property type="project" value="UniProtKB-KW"/>
</dbReference>
<keyword evidence="8" id="KW-1185">Reference proteome</keyword>
<dbReference type="OrthoDB" id="2813007at2"/>
<evidence type="ECO:0000256" key="1">
    <source>
        <dbReference type="ARBA" id="ARBA00022490"/>
    </source>
</evidence>
<dbReference type="GO" id="GO:0016301">
    <property type="term" value="F:kinase activity"/>
    <property type="evidence" value="ECO:0007669"/>
    <property type="project" value="UniProtKB-KW"/>
</dbReference>
<dbReference type="STRING" id="648782.SAMN04488554_1116"/>
<evidence type="ECO:0000256" key="3">
    <source>
        <dbReference type="ARBA" id="ARBA00022723"/>
    </source>
</evidence>
<keyword evidence="1" id="KW-0963">Cytoplasm</keyword>
<evidence type="ECO:0000256" key="6">
    <source>
        <dbReference type="ARBA" id="ARBA00023152"/>
    </source>
</evidence>
<dbReference type="Proteomes" id="UP000199220">
    <property type="component" value="Unassembled WGS sequence"/>
</dbReference>
<evidence type="ECO:0000256" key="2">
    <source>
        <dbReference type="ARBA" id="ARBA00022679"/>
    </source>
</evidence>
<dbReference type="AlphaFoldDB" id="A0A1H5ESG5"/>
<proteinExistence type="predicted"/>
<dbReference type="Pfam" id="PF04587">
    <property type="entry name" value="ADP_PFK_GK"/>
    <property type="match status" value="1"/>
</dbReference>
<evidence type="ECO:0000256" key="4">
    <source>
        <dbReference type="ARBA" id="ARBA00022777"/>
    </source>
</evidence>
<keyword evidence="2" id="KW-0808">Transferase</keyword>
<keyword evidence="5" id="KW-0460">Magnesium</keyword>
<evidence type="ECO:0000313" key="7">
    <source>
        <dbReference type="EMBL" id="SED94052.1"/>
    </source>
</evidence>